<evidence type="ECO:0000313" key="1">
    <source>
        <dbReference type="EMBL" id="AHF24088.1"/>
    </source>
</evidence>
<reference evidence="1" key="1">
    <citation type="journal article" date="2013" name="PLoS ONE">
        <title>Metagenomic insights into the carbohydrate-active enzymes carried by the microorganisms adhering to solid digesta in the rumen of cows.</title>
        <authorList>
            <person name="Wang L."/>
            <person name="Hatem A."/>
            <person name="Catalyurek U.V."/>
            <person name="Morrison M."/>
            <person name="Yu Z."/>
        </authorList>
    </citation>
    <scope>NUCLEOTIDE SEQUENCE</scope>
</reference>
<proteinExistence type="predicted"/>
<sequence length="390" mass="44156">MGMWANFLEWLFPVTDNSKAAVGSQEPIIINIPAEIYYKELAIYAGTSLISNGISRSEIKTFRAGKAVKEEDYFRLNMSPNANETSSWFWHKVINKMIRHGEALIVETKDGKLYCADSFCRKEERPIAGDIYDNVVTGNLTFDRIFSQNDTYLVRLDNINVRRLIDGMYEEYGPILTSAAKKLKQSGGNKYKLHIEGVKAGDKEFNKEFEDYIQKQLKTFMEADSAVYPEFDGYSLEEDPAAKNGTQSSKDYIELQNQLSKMVAGALHIPESMMTGNITSMKDVIGAFLTFGVDPYADAITEALNKGAGYNNFKQGNYYKVDTSKIQHHDIFELATACMNIISSGVMCIDEVREDLDRPTLNTDWSKKHFITKNFEEMEKFLKSAEEGGQ</sequence>
<protein>
    <submittedName>
        <fullName evidence="1">HK97 family phage portal protein</fullName>
    </submittedName>
</protein>
<organism evidence="1">
    <name type="scientific">uncultured bacterium Contig643</name>
    <dbReference type="NCBI Taxonomy" id="1393602"/>
    <lineage>
        <taxon>Bacteria</taxon>
        <taxon>environmental samples</taxon>
    </lineage>
</organism>
<dbReference type="InterPro" id="IPR006944">
    <property type="entry name" value="Phage/GTA_portal"/>
</dbReference>
<dbReference type="AlphaFoldDB" id="W0FHB3"/>
<accession>W0FHB3</accession>
<dbReference type="EMBL" id="KC246783">
    <property type="protein sequence ID" value="AHF24088.1"/>
    <property type="molecule type" value="Genomic_DNA"/>
</dbReference>
<dbReference type="Pfam" id="PF04860">
    <property type="entry name" value="Phage_portal"/>
    <property type="match status" value="1"/>
</dbReference>
<name>W0FHB3_9BACT</name>